<dbReference type="GO" id="GO:0008716">
    <property type="term" value="F:D-alanine-D-alanine ligase activity"/>
    <property type="evidence" value="ECO:0007669"/>
    <property type="project" value="UniProtKB-UniRule"/>
</dbReference>
<evidence type="ECO:0000256" key="8">
    <source>
        <dbReference type="ARBA" id="ARBA00022598"/>
    </source>
</evidence>
<comment type="cofactor">
    <cofactor evidence="17">
        <name>Mg(2+)</name>
        <dbReference type="ChEBI" id="CHEBI:18420"/>
    </cofactor>
    <cofactor evidence="17">
        <name>Mn(2+)</name>
        <dbReference type="ChEBI" id="CHEBI:29035"/>
    </cofactor>
    <text evidence="17">Binds 2 magnesium or manganese ions per subunit.</text>
</comment>
<reference evidence="21" key="1">
    <citation type="submission" date="2016-04" db="EMBL/GenBank/DDBJ databases">
        <authorList>
            <person name="Tagini F."/>
        </authorList>
    </citation>
    <scope>NUCLEOTIDE SEQUENCE [LARGE SCALE GENOMIC DNA]</scope>
    <source>
        <strain evidence="21">CHUV0807</strain>
    </source>
</reference>
<dbReference type="RefSeq" id="WP_079540766.1">
    <property type="nucleotide sequence ID" value="NZ_CAUPBE010000023.1"/>
</dbReference>
<evidence type="ECO:0000256" key="12">
    <source>
        <dbReference type="ARBA" id="ARBA00022984"/>
    </source>
</evidence>
<gene>
    <name evidence="15" type="primary">ddl</name>
    <name evidence="20" type="ORF">CHUV0807_1417</name>
</gene>
<evidence type="ECO:0000256" key="4">
    <source>
        <dbReference type="ARBA" id="ARBA00004752"/>
    </source>
</evidence>
<dbReference type="GO" id="GO:0071555">
    <property type="term" value="P:cell wall organization"/>
    <property type="evidence" value="ECO:0007669"/>
    <property type="project" value="UniProtKB-KW"/>
</dbReference>
<accession>A0A1C3H4X9</accession>
<evidence type="ECO:0000256" key="11">
    <source>
        <dbReference type="ARBA" id="ARBA00022960"/>
    </source>
</evidence>
<keyword evidence="13 15" id="KW-0961">Cell wall biogenesis/degradation</keyword>
<evidence type="ECO:0000256" key="5">
    <source>
        <dbReference type="ARBA" id="ARBA00010871"/>
    </source>
</evidence>
<evidence type="ECO:0000256" key="15">
    <source>
        <dbReference type="HAMAP-Rule" id="MF_00047"/>
    </source>
</evidence>
<feature type="active site" evidence="16">
    <location>
        <position position="148"/>
    </location>
</feature>
<keyword evidence="12 15" id="KW-0573">Peptidoglycan synthesis</keyword>
<feature type="binding site" evidence="17">
    <location>
        <position position="257"/>
    </location>
    <ligand>
        <name>Mg(2+)</name>
        <dbReference type="ChEBI" id="CHEBI:18420"/>
        <label>1</label>
    </ligand>
</feature>
<protein>
    <recommendedName>
        <fullName evidence="6 15">D-alanine--D-alanine ligase</fullName>
        <ecNumber evidence="6 15">6.3.2.4</ecNumber>
    </recommendedName>
    <alternativeName>
        <fullName evidence="15">D-Ala-D-Ala ligase</fullName>
    </alternativeName>
    <alternativeName>
        <fullName evidence="15">D-alanylalanine synthetase</fullName>
    </alternativeName>
</protein>
<evidence type="ECO:0000256" key="7">
    <source>
        <dbReference type="ARBA" id="ARBA00022490"/>
    </source>
</evidence>
<dbReference type="Pfam" id="PF01820">
    <property type="entry name" value="Dala_Dala_lig_N"/>
    <property type="match status" value="1"/>
</dbReference>
<evidence type="ECO:0000256" key="14">
    <source>
        <dbReference type="ARBA" id="ARBA00047614"/>
    </source>
</evidence>
<dbReference type="UniPathway" id="UPA00219"/>
<sequence length="306" mass="33035">MNNEFGKVAVLYGGTSSEREVSLSSGAAVHEALVTSGVDAHLLDTRDHQALFNLKGQGFARAFIVLHGRGGEDGQVQAILDWQGIPYTGSGVLACALAMDKVLTKRVWQTFGLPVKPDLVIDAATTYAELVAALGGSHFAIKPALEGSSVGVSRVGNQAELEAAYQKAGGIREKIMAEPWVTGRELTYPVIGGRVLPGIEVTASAEHLFYDYDAKYLAEDTRYRCPPPIDAALDGQLRELTRRAFDAIGAKGWARVDFILDGDNRPWILEINMVPGMTSHSLVPLAAREDGMDFVTLVRQILAQTR</sequence>
<dbReference type="PROSITE" id="PS50975">
    <property type="entry name" value="ATP_GRASP"/>
    <property type="match status" value="1"/>
</dbReference>
<keyword evidence="10 18" id="KW-0067">ATP-binding</keyword>
<keyword evidence="8 15" id="KW-0436">Ligase</keyword>
<feature type="active site" evidence="16">
    <location>
        <position position="281"/>
    </location>
</feature>
<dbReference type="GO" id="GO:0008360">
    <property type="term" value="P:regulation of cell shape"/>
    <property type="evidence" value="ECO:0007669"/>
    <property type="project" value="UniProtKB-KW"/>
</dbReference>
<keyword evidence="7 15" id="KW-0963">Cytoplasm</keyword>
<dbReference type="EC" id="6.3.2.4" evidence="6 15"/>
<dbReference type="InterPro" id="IPR013815">
    <property type="entry name" value="ATP_grasp_subdomain_1"/>
</dbReference>
<evidence type="ECO:0000256" key="16">
    <source>
        <dbReference type="PIRSR" id="PIRSR039102-1"/>
    </source>
</evidence>
<dbReference type="PANTHER" id="PTHR23132:SF23">
    <property type="entry name" value="D-ALANINE--D-ALANINE LIGASE B"/>
    <property type="match status" value="1"/>
</dbReference>
<dbReference type="Gene3D" id="3.30.1490.20">
    <property type="entry name" value="ATP-grasp fold, A domain"/>
    <property type="match status" value="1"/>
</dbReference>
<dbReference type="InterPro" id="IPR016185">
    <property type="entry name" value="PreATP-grasp_dom_sf"/>
</dbReference>
<dbReference type="PANTHER" id="PTHR23132">
    <property type="entry name" value="D-ALANINE--D-ALANINE LIGASE"/>
    <property type="match status" value="1"/>
</dbReference>
<evidence type="ECO:0000256" key="1">
    <source>
        <dbReference type="ARBA" id="ARBA00001936"/>
    </source>
</evidence>
<evidence type="ECO:0000256" key="17">
    <source>
        <dbReference type="PIRSR" id="PIRSR039102-3"/>
    </source>
</evidence>
<feature type="domain" description="ATP-grasp" evidence="19">
    <location>
        <begin position="105"/>
        <end position="303"/>
    </location>
</feature>
<dbReference type="NCBIfam" id="TIGR01205">
    <property type="entry name" value="D_ala_D_alaTIGR"/>
    <property type="match status" value="1"/>
</dbReference>
<evidence type="ECO:0000256" key="2">
    <source>
        <dbReference type="ARBA" id="ARBA00003921"/>
    </source>
</evidence>
<keyword evidence="9 18" id="KW-0547">Nucleotide-binding</keyword>
<evidence type="ECO:0000313" key="21">
    <source>
        <dbReference type="Proteomes" id="UP000190837"/>
    </source>
</evidence>
<dbReference type="GO" id="GO:0009252">
    <property type="term" value="P:peptidoglycan biosynthetic process"/>
    <property type="evidence" value="ECO:0007669"/>
    <property type="project" value="UniProtKB-UniRule"/>
</dbReference>
<feature type="active site" evidence="16">
    <location>
        <position position="18"/>
    </location>
</feature>
<proteinExistence type="inferred from homology"/>
<evidence type="ECO:0000259" key="19">
    <source>
        <dbReference type="PROSITE" id="PS50975"/>
    </source>
</evidence>
<dbReference type="GO" id="GO:0005829">
    <property type="term" value="C:cytosol"/>
    <property type="evidence" value="ECO:0007669"/>
    <property type="project" value="TreeGrafter"/>
</dbReference>
<dbReference type="InterPro" id="IPR005905">
    <property type="entry name" value="D_ala_D_ala"/>
</dbReference>
<dbReference type="InterPro" id="IPR011095">
    <property type="entry name" value="Dala_Dala_lig_C"/>
</dbReference>
<dbReference type="PROSITE" id="PS00843">
    <property type="entry name" value="DALA_DALA_LIGASE_1"/>
    <property type="match status" value="1"/>
</dbReference>
<dbReference type="InterPro" id="IPR000291">
    <property type="entry name" value="D-Ala_lig_Van_CS"/>
</dbReference>
<evidence type="ECO:0000256" key="18">
    <source>
        <dbReference type="PROSITE-ProRule" id="PRU00409"/>
    </source>
</evidence>
<comment type="function">
    <text evidence="2 15">Cell wall formation.</text>
</comment>
<feature type="binding site" evidence="17">
    <location>
        <position position="272"/>
    </location>
    <ligand>
        <name>Mg(2+)</name>
        <dbReference type="ChEBI" id="CHEBI:18420"/>
        <label>2</label>
    </ligand>
</feature>
<dbReference type="GO" id="GO:0005524">
    <property type="term" value="F:ATP binding"/>
    <property type="evidence" value="ECO:0007669"/>
    <property type="project" value="UniProtKB-UniRule"/>
</dbReference>
<keyword evidence="17" id="KW-0479">Metal-binding</keyword>
<feature type="binding site" evidence="17">
    <location>
        <position position="270"/>
    </location>
    <ligand>
        <name>Mg(2+)</name>
        <dbReference type="ChEBI" id="CHEBI:18420"/>
        <label>1</label>
    </ligand>
</feature>
<comment type="subcellular location">
    <subcellularLocation>
        <location evidence="3 15">Cytoplasm</location>
    </subcellularLocation>
</comment>
<dbReference type="NCBIfam" id="NF002378">
    <property type="entry name" value="PRK01372.1"/>
    <property type="match status" value="1"/>
</dbReference>
<dbReference type="Pfam" id="PF07478">
    <property type="entry name" value="Dala_Dala_lig_C"/>
    <property type="match status" value="1"/>
</dbReference>
<keyword evidence="11 15" id="KW-0133">Cell shape</keyword>
<dbReference type="EMBL" id="FKLO01000049">
    <property type="protein sequence ID" value="SAM65862.1"/>
    <property type="molecule type" value="Genomic_DNA"/>
</dbReference>
<dbReference type="InterPro" id="IPR011127">
    <property type="entry name" value="Dala_Dala_lig_N"/>
</dbReference>
<dbReference type="AlphaFoldDB" id="A0A1C3H4X9"/>
<feature type="binding site" evidence="17">
    <location>
        <position position="270"/>
    </location>
    <ligand>
        <name>Mg(2+)</name>
        <dbReference type="ChEBI" id="CHEBI:18420"/>
        <label>2</label>
    </ligand>
</feature>
<evidence type="ECO:0000256" key="3">
    <source>
        <dbReference type="ARBA" id="ARBA00004496"/>
    </source>
</evidence>
<evidence type="ECO:0000256" key="6">
    <source>
        <dbReference type="ARBA" id="ARBA00012216"/>
    </source>
</evidence>
<dbReference type="InterPro" id="IPR011761">
    <property type="entry name" value="ATP-grasp"/>
</dbReference>
<dbReference type="GO" id="GO:0046872">
    <property type="term" value="F:metal ion binding"/>
    <property type="evidence" value="ECO:0007669"/>
    <property type="project" value="UniProtKB-KW"/>
</dbReference>
<dbReference type="SUPFAM" id="SSF52440">
    <property type="entry name" value="PreATP-grasp domain"/>
    <property type="match status" value="1"/>
</dbReference>
<dbReference type="PIRSF" id="PIRSF039102">
    <property type="entry name" value="Ddl/VanB"/>
    <property type="match status" value="1"/>
</dbReference>
<comment type="cofactor">
    <cofactor evidence="1">
        <name>Mn(2+)</name>
        <dbReference type="ChEBI" id="CHEBI:29035"/>
    </cofactor>
</comment>
<evidence type="ECO:0000256" key="13">
    <source>
        <dbReference type="ARBA" id="ARBA00023316"/>
    </source>
</evidence>
<dbReference type="HAMAP" id="MF_00047">
    <property type="entry name" value="Dala_Dala_lig"/>
    <property type="match status" value="1"/>
</dbReference>
<dbReference type="Proteomes" id="UP000190837">
    <property type="component" value="Unassembled WGS sequence"/>
</dbReference>
<evidence type="ECO:0000313" key="20">
    <source>
        <dbReference type="EMBL" id="SAM65862.1"/>
    </source>
</evidence>
<comment type="catalytic activity">
    <reaction evidence="14 15">
        <text>2 D-alanine + ATP = D-alanyl-D-alanine + ADP + phosphate + H(+)</text>
        <dbReference type="Rhea" id="RHEA:11224"/>
        <dbReference type="ChEBI" id="CHEBI:15378"/>
        <dbReference type="ChEBI" id="CHEBI:30616"/>
        <dbReference type="ChEBI" id="CHEBI:43474"/>
        <dbReference type="ChEBI" id="CHEBI:57416"/>
        <dbReference type="ChEBI" id="CHEBI:57822"/>
        <dbReference type="ChEBI" id="CHEBI:456216"/>
        <dbReference type="EC" id="6.3.2.4"/>
    </reaction>
</comment>
<comment type="pathway">
    <text evidence="4 15">Cell wall biogenesis; peptidoglycan biosynthesis.</text>
</comment>
<dbReference type="Gene3D" id="3.30.470.20">
    <property type="entry name" value="ATP-grasp fold, B domain"/>
    <property type="match status" value="1"/>
</dbReference>
<evidence type="ECO:0000256" key="10">
    <source>
        <dbReference type="ARBA" id="ARBA00022840"/>
    </source>
</evidence>
<name>A0A1C3H4X9_9GAMM</name>
<evidence type="ECO:0000256" key="9">
    <source>
        <dbReference type="ARBA" id="ARBA00022741"/>
    </source>
</evidence>
<organism evidence="20 21">
    <name type="scientific">Cardiobacterium hominis</name>
    <dbReference type="NCBI Taxonomy" id="2718"/>
    <lineage>
        <taxon>Bacteria</taxon>
        <taxon>Pseudomonadati</taxon>
        <taxon>Pseudomonadota</taxon>
        <taxon>Gammaproteobacteria</taxon>
        <taxon>Cardiobacteriales</taxon>
        <taxon>Cardiobacteriaceae</taxon>
        <taxon>Cardiobacterium</taxon>
    </lineage>
</organism>
<dbReference type="Gene3D" id="3.40.50.20">
    <property type="match status" value="1"/>
</dbReference>
<keyword evidence="17" id="KW-0464">Manganese</keyword>
<dbReference type="SUPFAM" id="SSF56059">
    <property type="entry name" value="Glutathione synthetase ATP-binding domain-like"/>
    <property type="match status" value="1"/>
</dbReference>
<keyword evidence="17" id="KW-0460">Magnesium</keyword>
<comment type="similarity">
    <text evidence="5 15">Belongs to the D-alanine--D-alanine ligase family.</text>
</comment>